<feature type="transmembrane region" description="Helical" evidence="8">
    <location>
        <begin position="55"/>
        <end position="75"/>
    </location>
</feature>
<dbReference type="Pfam" id="PF02518">
    <property type="entry name" value="HATPase_c"/>
    <property type="match status" value="1"/>
</dbReference>
<dbReference type="InterPro" id="IPR001789">
    <property type="entry name" value="Sig_transdc_resp-reg_receiver"/>
</dbReference>
<dbReference type="SUPFAM" id="SSF52172">
    <property type="entry name" value="CheY-like"/>
    <property type="match status" value="1"/>
</dbReference>
<comment type="catalytic activity">
    <reaction evidence="1">
        <text>ATP + protein L-histidine = ADP + protein N-phospho-L-histidine.</text>
        <dbReference type="EC" id="2.7.13.3"/>
    </reaction>
</comment>
<organism evidence="11 12">
    <name type="scientific">Massilia solisilvae</name>
    <dbReference type="NCBI Taxonomy" id="1811225"/>
    <lineage>
        <taxon>Bacteria</taxon>
        <taxon>Pseudomonadati</taxon>
        <taxon>Pseudomonadota</taxon>
        <taxon>Betaproteobacteria</taxon>
        <taxon>Burkholderiales</taxon>
        <taxon>Oxalobacteraceae</taxon>
        <taxon>Telluria group</taxon>
        <taxon>Massilia</taxon>
    </lineage>
</organism>
<accession>A0ABT2BLH2</accession>
<name>A0ABT2BLH2_9BURK</name>
<keyword evidence="8" id="KW-0812">Transmembrane</keyword>
<dbReference type="Gene3D" id="3.40.50.2300">
    <property type="match status" value="1"/>
</dbReference>
<dbReference type="PROSITE" id="PS50110">
    <property type="entry name" value="RESPONSE_REGULATORY"/>
    <property type="match status" value="1"/>
</dbReference>
<dbReference type="InterPro" id="IPR005467">
    <property type="entry name" value="His_kinase_dom"/>
</dbReference>
<dbReference type="Pfam" id="PF00072">
    <property type="entry name" value="Response_reg"/>
    <property type="match status" value="1"/>
</dbReference>
<evidence type="ECO:0000256" key="8">
    <source>
        <dbReference type="SAM" id="Phobius"/>
    </source>
</evidence>
<dbReference type="Proteomes" id="UP001205861">
    <property type="component" value="Unassembled WGS sequence"/>
</dbReference>
<dbReference type="SMART" id="SM00448">
    <property type="entry name" value="REC"/>
    <property type="match status" value="1"/>
</dbReference>
<keyword evidence="3 6" id="KW-0597">Phosphoprotein</keyword>
<dbReference type="InterPro" id="IPR036097">
    <property type="entry name" value="HisK_dim/P_sf"/>
</dbReference>
<dbReference type="RefSeq" id="WP_258857014.1">
    <property type="nucleotide sequence ID" value="NZ_JANUGV010000003.1"/>
</dbReference>
<dbReference type="Gene3D" id="1.10.287.130">
    <property type="match status" value="1"/>
</dbReference>
<feature type="coiled-coil region" evidence="7">
    <location>
        <begin position="198"/>
        <end position="225"/>
    </location>
</feature>
<dbReference type="SUPFAM" id="SSF55874">
    <property type="entry name" value="ATPase domain of HSP90 chaperone/DNA topoisomerase II/histidine kinase"/>
    <property type="match status" value="1"/>
</dbReference>
<proteinExistence type="predicted"/>
<dbReference type="InterPro" id="IPR004358">
    <property type="entry name" value="Sig_transdc_His_kin-like_C"/>
</dbReference>
<dbReference type="EC" id="2.7.13.3" evidence="2"/>
<feature type="modified residue" description="4-aspartylphosphate" evidence="6">
    <location>
        <position position="517"/>
    </location>
</feature>
<dbReference type="PANTHER" id="PTHR43047:SF9">
    <property type="entry name" value="HISTIDINE KINASE"/>
    <property type="match status" value="1"/>
</dbReference>
<evidence type="ECO:0000256" key="2">
    <source>
        <dbReference type="ARBA" id="ARBA00012438"/>
    </source>
</evidence>
<dbReference type="PANTHER" id="PTHR43047">
    <property type="entry name" value="TWO-COMPONENT HISTIDINE PROTEIN KINASE"/>
    <property type="match status" value="1"/>
</dbReference>
<evidence type="ECO:0000313" key="11">
    <source>
        <dbReference type="EMBL" id="MCS0609364.1"/>
    </source>
</evidence>
<feature type="transmembrane region" description="Helical" evidence="8">
    <location>
        <begin position="29"/>
        <end position="49"/>
    </location>
</feature>
<dbReference type="InterPro" id="IPR036890">
    <property type="entry name" value="HATPase_C_sf"/>
</dbReference>
<keyword evidence="8" id="KW-0472">Membrane</keyword>
<dbReference type="PRINTS" id="PR00344">
    <property type="entry name" value="BCTRLSENSOR"/>
</dbReference>
<evidence type="ECO:0000256" key="4">
    <source>
        <dbReference type="ARBA" id="ARBA00022679"/>
    </source>
</evidence>
<evidence type="ECO:0000259" key="10">
    <source>
        <dbReference type="PROSITE" id="PS50110"/>
    </source>
</evidence>
<keyword evidence="8" id="KW-1133">Transmembrane helix</keyword>
<protein>
    <recommendedName>
        <fullName evidence="2">histidine kinase</fullName>
        <ecNumber evidence="2">2.7.13.3</ecNumber>
    </recommendedName>
</protein>
<dbReference type="CDD" id="cd00082">
    <property type="entry name" value="HisKA"/>
    <property type="match status" value="1"/>
</dbReference>
<dbReference type="SMART" id="SM00387">
    <property type="entry name" value="HATPase_c"/>
    <property type="match status" value="1"/>
</dbReference>
<dbReference type="InterPro" id="IPR011006">
    <property type="entry name" value="CheY-like_superfamily"/>
</dbReference>
<evidence type="ECO:0000256" key="6">
    <source>
        <dbReference type="PROSITE-ProRule" id="PRU00169"/>
    </source>
</evidence>
<evidence type="ECO:0000256" key="5">
    <source>
        <dbReference type="ARBA" id="ARBA00022777"/>
    </source>
</evidence>
<gene>
    <name evidence="11" type="ORF">NX773_14430</name>
</gene>
<dbReference type="InterPro" id="IPR003594">
    <property type="entry name" value="HATPase_dom"/>
</dbReference>
<keyword evidence="7" id="KW-0175">Coiled coil</keyword>
<keyword evidence="4" id="KW-0808">Transferase</keyword>
<comment type="caution">
    <text evidence="11">The sequence shown here is derived from an EMBL/GenBank/DDBJ whole genome shotgun (WGS) entry which is preliminary data.</text>
</comment>
<dbReference type="EMBL" id="JANUGV010000003">
    <property type="protein sequence ID" value="MCS0609364.1"/>
    <property type="molecule type" value="Genomic_DNA"/>
</dbReference>
<dbReference type="InterPro" id="IPR003661">
    <property type="entry name" value="HisK_dim/P_dom"/>
</dbReference>
<keyword evidence="12" id="KW-1185">Reference proteome</keyword>
<dbReference type="SUPFAM" id="SSF47384">
    <property type="entry name" value="Homodimeric domain of signal transducing histidine kinase"/>
    <property type="match status" value="1"/>
</dbReference>
<dbReference type="SMART" id="SM00388">
    <property type="entry name" value="HisKA"/>
    <property type="match status" value="1"/>
</dbReference>
<evidence type="ECO:0000256" key="3">
    <source>
        <dbReference type="ARBA" id="ARBA00022553"/>
    </source>
</evidence>
<dbReference type="Gene3D" id="3.30.565.10">
    <property type="entry name" value="Histidine kinase-like ATPase, C-terminal domain"/>
    <property type="match status" value="1"/>
</dbReference>
<feature type="transmembrane region" description="Helical" evidence="8">
    <location>
        <begin position="150"/>
        <end position="175"/>
    </location>
</feature>
<feature type="domain" description="Histidine kinase" evidence="9">
    <location>
        <begin position="232"/>
        <end position="445"/>
    </location>
</feature>
<feature type="transmembrane region" description="Helical" evidence="8">
    <location>
        <begin position="115"/>
        <end position="138"/>
    </location>
</feature>
<dbReference type="CDD" id="cd00156">
    <property type="entry name" value="REC"/>
    <property type="match status" value="1"/>
</dbReference>
<evidence type="ECO:0000259" key="9">
    <source>
        <dbReference type="PROSITE" id="PS50109"/>
    </source>
</evidence>
<evidence type="ECO:0000256" key="1">
    <source>
        <dbReference type="ARBA" id="ARBA00000085"/>
    </source>
</evidence>
<reference evidence="11 12" key="1">
    <citation type="submission" date="2022-08" db="EMBL/GenBank/DDBJ databases">
        <title>Reclassification of Massilia species as members of the genera Telluria, Duganella, Pseudoduganella, Mokoshia gen. nov. and Zemynaea gen. nov. using orthogonal and non-orthogonal genome-based approaches.</title>
        <authorList>
            <person name="Bowman J.P."/>
        </authorList>
    </citation>
    <scope>NUCLEOTIDE SEQUENCE [LARGE SCALE GENOMIC DNA]</scope>
    <source>
        <strain evidence="11 12">JCM 31607</strain>
    </source>
</reference>
<evidence type="ECO:0000256" key="7">
    <source>
        <dbReference type="SAM" id="Coils"/>
    </source>
</evidence>
<feature type="transmembrane region" description="Helical" evidence="8">
    <location>
        <begin position="87"/>
        <end position="109"/>
    </location>
</feature>
<dbReference type="Pfam" id="PF00512">
    <property type="entry name" value="HisKA"/>
    <property type="match status" value="1"/>
</dbReference>
<dbReference type="PROSITE" id="PS50109">
    <property type="entry name" value="HIS_KIN"/>
    <property type="match status" value="1"/>
</dbReference>
<keyword evidence="5 11" id="KW-0418">Kinase</keyword>
<dbReference type="GO" id="GO:0016301">
    <property type="term" value="F:kinase activity"/>
    <property type="evidence" value="ECO:0007669"/>
    <property type="project" value="UniProtKB-KW"/>
</dbReference>
<feature type="domain" description="Response regulatory" evidence="10">
    <location>
        <begin position="466"/>
        <end position="583"/>
    </location>
</feature>
<sequence length="591" mass="64880">MPGKPIPATTLQGQLEAEKIEVLFRNTSFALITNLLLSAGLVWVLWNVAERNTLIAWWAAIIVLVIARLGLLVCYRRRAVTGTRPWHIYLTVATMLAGAAWGAAGTLFFNPDSTIALIFITITLAGITAGSVASYSSWRPAQYAAIPTGLPIALSYLMAGGDFWIMGLMCILYLFNVLASARQVSRVLDESIRLRIEKQGLVRQLQDEKKAADQARMRAEEANLAKSKFLAAANHDLRQPLHAVNLFVEALRHAPDAARAGEILEHLQASTQSLEGLLNELLDISKLEAGLFKPQVSVLRLQDMFDGLERELRPVAEEKGIELGFVASRLAILSDPQMLGRVLRNIITNAIRYTDRGAVLVGARRKRDGVAIAVYDTGKGIAPEHHQAIFREFYQLENPERDRRKGLGLGLAIVERLCRILDHPLALRSAPGRGTAFFVQAPLAAEGTRLLETNEEDSPAELEGWSVLVIDDEAVIRHAMAEVLGGWGCRTLTAESAEEALAMIEREGVVPDVIIADYRLREGHTGSEAIARVRKAIGSHIPALILTGDTAPERLREASASECFLLHKPVHPGRLKSALTRLQELVHEQGL</sequence>
<evidence type="ECO:0000313" key="12">
    <source>
        <dbReference type="Proteomes" id="UP001205861"/>
    </source>
</evidence>